<sequence>MSDLTNPADLWPMPPGAAAKPEPQRWVWAAMEPQERRIRMRELDAWVDWLRRTFELHNTITYCWYRHSAVVEHLTALYTGWIRTYAGEEAPGRELAEADWINTLHNFVPRLQLAACATGTHQDPPLIVPPPSGSFEAFELYLKLSDATSTPAVHPAAAELGRREAELNAPL</sequence>
<accession>A0ABZ1QPD7</accession>
<evidence type="ECO:0000313" key="1">
    <source>
        <dbReference type="EMBL" id="WUN84536.1"/>
    </source>
</evidence>
<dbReference type="RefSeq" id="WP_328741256.1">
    <property type="nucleotide sequence ID" value="NZ_CP108037.1"/>
</dbReference>
<dbReference type="EMBL" id="CP108037">
    <property type="protein sequence ID" value="WUN84536.1"/>
    <property type="molecule type" value="Genomic_DNA"/>
</dbReference>
<gene>
    <name evidence="1" type="ORF">OHA91_39620</name>
</gene>
<keyword evidence="1" id="KW-0614">Plasmid</keyword>
<evidence type="ECO:0000313" key="2">
    <source>
        <dbReference type="Proteomes" id="UP001432312"/>
    </source>
</evidence>
<protein>
    <submittedName>
        <fullName evidence="1">Uncharacterized protein</fullName>
    </submittedName>
</protein>
<reference evidence="1" key="1">
    <citation type="submission" date="2022-10" db="EMBL/GenBank/DDBJ databases">
        <title>The complete genomes of actinobacterial strains from the NBC collection.</title>
        <authorList>
            <person name="Joergensen T.S."/>
            <person name="Alvarez Arevalo M."/>
            <person name="Sterndorff E.B."/>
            <person name="Faurdal D."/>
            <person name="Vuksanovic O."/>
            <person name="Mourched A.-S."/>
            <person name="Charusanti P."/>
            <person name="Shaw S."/>
            <person name="Blin K."/>
            <person name="Weber T."/>
        </authorList>
    </citation>
    <scope>NUCLEOTIDE SEQUENCE</scope>
    <source>
        <strain evidence="1">NBC_00303</strain>
        <plasmid evidence="1">unnamed1</plasmid>
    </source>
</reference>
<name>A0ABZ1QPD7_9ACTN</name>
<dbReference type="GeneID" id="95502297"/>
<organism evidence="1 2">
    <name type="scientific">Streptomyces erythrochromogenes</name>
    <dbReference type="NCBI Taxonomy" id="285574"/>
    <lineage>
        <taxon>Bacteria</taxon>
        <taxon>Bacillati</taxon>
        <taxon>Actinomycetota</taxon>
        <taxon>Actinomycetes</taxon>
        <taxon>Kitasatosporales</taxon>
        <taxon>Streptomycetaceae</taxon>
        <taxon>Streptomyces</taxon>
    </lineage>
</organism>
<keyword evidence="2" id="KW-1185">Reference proteome</keyword>
<geneLocation type="plasmid" evidence="1 2">
    <name>unnamed1</name>
</geneLocation>
<dbReference type="Proteomes" id="UP001432312">
    <property type="component" value="Plasmid unnamed1"/>
</dbReference>
<proteinExistence type="predicted"/>